<evidence type="ECO:0000259" key="9">
    <source>
        <dbReference type="PROSITE" id="PS50928"/>
    </source>
</evidence>
<dbReference type="Proteomes" id="UP000095210">
    <property type="component" value="Chromosome"/>
</dbReference>
<dbReference type="CDD" id="cd06261">
    <property type="entry name" value="TM_PBP2"/>
    <property type="match status" value="1"/>
</dbReference>
<name>A0AAC9HST0_9PSEU</name>
<keyword evidence="3" id="KW-1003">Cell membrane</keyword>
<dbReference type="GO" id="GO:0005886">
    <property type="term" value="C:plasma membrane"/>
    <property type="evidence" value="ECO:0007669"/>
    <property type="project" value="UniProtKB-SubCell"/>
</dbReference>
<proteinExistence type="inferred from homology"/>
<protein>
    <submittedName>
        <fullName evidence="10">ABC-type sugar transport system, permease component</fullName>
    </submittedName>
</protein>
<keyword evidence="11" id="KW-1185">Reference proteome</keyword>
<dbReference type="Pfam" id="PF00528">
    <property type="entry name" value="BPD_transp_1"/>
    <property type="match status" value="1"/>
</dbReference>
<dbReference type="KEGG" id="ahm:TL08_20665"/>
<evidence type="ECO:0000313" key="11">
    <source>
        <dbReference type="Proteomes" id="UP000095210"/>
    </source>
</evidence>
<feature type="transmembrane region" description="Helical" evidence="7">
    <location>
        <begin position="131"/>
        <end position="153"/>
    </location>
</feature>
<accession>A0AAC9HST0</accession>
<gene>
    <name evidence="10" type="ORF">TL08_20665</name>
</gene>
<feature type="domain" description="ABC transmembrane type-1" evidence="9">
    <location>
        <begin position="94"/>
        <end position="286"/>
    </location>
</feature>
<feature type="region of interest" description="Disordered" evidence="8">
    <location>
        <begin position="1"/>
        <end position="24"/>
    </location>
</feature>
<dbReference type="AlphaFoldDB" id="A0AAC9HST0"/>
<organism evidence="10 11">
    <name type="scientific">Actinoalloteichus hymeniacidonis</name>
    <dbReference type="NCBI Taxonomy" id="340345"/>
    <lineage>
        <taxon>Bacteria</taxon>
        <taxon>Bacillati</taxon>
        <taxon>Actinomycetota</taxon>
        <taxon>Actinomycetes</taxon>
        <taxon>Pseudonocardiales</taxon>
        <taxon>Pseudonocardiaceae</taxon>
        <taxon>Actinoalloteichus</taxon>
    </lineage>
</organism>
<dbReference type="GO" id="GO:0055085">
    <property type="term" value="P:transmembrane transport"/>
    <property type="evidence" value="ECO:0007669"/>
    <property type="project" value="InterPro"/>
</dbReference>
<evidence type="ECO:0000256" key="1">
    <source>
        <dbReference type="ARBA" id="ARBA00004651"/>
    </source>
</evidence>
<dbReference type="InterPro" id="IPR000515">
    <property type="entry name" value="MetI-like"/>
</dbReference>
<keyword evidence="5 7" id="KW-1133">Transmembrane helix</keyword>
<evidence type="ECO:0000256" key="2">
    <source>
        <dbReference type="ARBA" id="ARBA00022448"/>
    </source>
</evidence>
<keyword evidence="2 7" id="KW-0813">Transport</keyword>
<dbReference type="PANTHER" id="PTHR43744">
    <property type="entry name" value="ABC TRANSPORTER PERMEASE PROTEIN MG189-RELATED-RELATED"/>
    <property type="match status" value="1"/>
</dbReference>
<feature type="transmembrane region" description="Helical" evidence="7">
    <location>
        <begin position="206"/>
        <end position="231"/>
    </location>
</feature>
<dbReference type="SUPFAM" id="SSF161098">
    <property type="entry name" value="MetI-like"/>
    <property type="match status" value="1"/>
</dbReference>
<evidence type="ECO:0000256" key="4">
    <source>
        <dbReference type="ARBA" id="ARBA00022692"/>
    </source>
</evidence>
<sequence length="301" mass="33510">MTTATLSAPENRGPSPVVPKSSKKPGRVRSIIWHISILAIIAVLLYPIAWLLGASLKPADEVITSLSLLPENPTWQNFDDALQGIGGTSFGTYLFNSLFIAGGSVIGNVLSCVLAAYAFARLRFKLSKPMFGFMLMTLMLPHHVVLIPQYIIFQNLDMVDTFWPLILPKFLATEAFFVFLIIQFMRGLPRELDEAATIDGCGPLRLFYYIILPLARPALITTAIFTFIWTWNDFFSQLIYLSTPDNYTLPLALRLFIDQTSVSAYGPMFAMSVLTLVPIGLFFFAFQRYLVEGLATSGLKG</sequence>
<feature type="transmembrane region" description="Helical" evidence="7">
    <location>
        <begin position="165"/>
        <end position="185"/>
    </location>
</feature>
<evidence type="ECO:0000256" key="7">
    <source>
        <dbReference type="RuleBase" id="RU363032"/>
    </source>
</evidence>
<keyword evidence="6 7" id="KW-0472">Membrane</keyword>
<feature type="transmembrane region" description="Helical" evidence="7">
    <location>
        <begin position="264"/>
        <end position="286"/>
    </location>
</feature>
<reference evidence="11" key="1">
    <citation type="submission" date="2016-03" db="EMBL/GenBank/DDBJ databases">
        <title>Complete genome sequence of the type strain Actinoalloteichus hymeniacidonis DSM 45092.</title>
        <authorList>
            <person name="Schaffert L."/>
            <person name="Albersmeier A."/>
            <person name="Winkler A."/>
            <person name="Kalinowski J."/>
            <person name="Zotchev S."/>
            <person name="Ruckert C."/>
        </authorList>
    </citation>
    <scope>NUCLEOTIDE SEQUENCE [LARGE SCALE GENOMIC DNA]</scope>
    <source>
        <strain evidence="11">HPA177(T) (DSM 45092(T))</strain>
    </source>
</reference>
<evidence type="ECO:0000256" key="8">
    <source>
        <dbReference type="SAM" id="MobiDB-lite"/>
    </source>
</evidence>
<dbReference type="PANTHER" id="PTHR43744:SF6">
    <property type="entry name" value="ABC TRANSPORTER PERMEASE PROTEIN YESQ-RELATED"/>
    <property type="match status" value="1"/>
</dbReference>
<comment type="similarity">
    <text evidence="7">Belongs to the binding-protein-dependent transport system permease family.</text>
</comment>
<evidence type="ECO:0000256" key="3">
    <source>
        <dbReference type="ARBA" id="ARBA00022475"/>
    </source>
</evidence>
<dbReference type="PROSITE" id="PS50928">
    <property type="entry name" value="ABC_TM1"/>
    <property type="match status" value="1"/>
</dbReference>
<feature type="transmembrane region" description="Helical" evidence="7">
    <location>
        <begin position="31"/>
        <end position="52"/>
    </location>
</feature>
<evidence type="ECO:0000256" key="6">
    <source>
        <dbReference type="ARBA" id="ARBA00023136"/>
    </source>
</evidence>
<evidence type="ECO:0000256" key="5">
    <source>
        <dbReference type="ARBA" id="ARBA00022989"/>
    </source>
</evidence>
<comment type="subcellular location">
    <subcellularLocation>
        <location evidence="1 7">Cell membrane</location>
        <topology evidence="1 7">Multi-pass membrane protein</topology>
    </subcellularLocation>
</comment>
<keyword evidence="4 7" id="KW-0812">Transmembrane</keyword>
<keyword evidence="10" id="KW-0762">Sugar transport</keyword>
<feature type="transmembrane region" description="Helical" evidence="7">
    <location>
        <begin position="98"/>
        <end position="119"/>
    </location>
</feature>
<dbReference type="RefSeq" id="WP_084643302.1">
    <property type="nucleotide sequence ID" value="NZ_CP014859.1"/>
</dbReference>
<evidence type="ECO:0000313" key="10">
    <source>
        <dbReference type="EMBL" id="AOS64924.1"/>
    </source>
</evidence>
<dbReference type="Gene3D" id="1.10.3720.10">
    <property type="entry name" value="MetI-like"/>
    <property type="match status" value="1"/>
</dbReference>
<dbReference type="EMBL" id="CP014859">
    <property type="protein sequence ID" value="AOS64924.1"/>
    <property type="molecule type" value="Genomic_DNA"/>
</dbReference>
<dbReference type="InterPro" id="IPR035906">
    <property type="entry name" value="MetI-like_sf"/>
</dbReference>